<dbReference type="RefSeq" id="WP_188694147.1">
    <property type="nucleotide sequence ID" value="NZ_BMIR01000010.1"/>
</dbReference>
<reference evidence="2" key="1">
    <citation type="journal article" date="2014" name="Int. J. Syst. Evol. Microbiol.">
        <title>Complete genome sequence of Corynebacterium casei LMG S-19264T (=DSM 44701T), isolated from a smear-ripened cheese.</title>
        <authorList>
            <consortium name="US DOE Joint Genome Institute (JGI-PGF)"/>
            <person name="Walter F."/>
            <person name="Albersmeier A."/>
            <person name="Kalinowski J."/>
            <person name="Ruckert C."/>
        </authorList>
    </citation>
    <scope>NUCLEOTIDE SEQUENCE</scope>
    <source>
        <strain evidence="2">CGMCC 1.15371</strain>
    </source>
</reference>
<feature type="transmembrane region" description="Helical" evidence="1">
    <location>
        <begin position="18"/>
        <end position="40"/>
    </location>
</feature>
<reference evidence="2" key="2">
    <citation type="submission" date="2020-09" db="EMBL/GenBank/DDBJ databases">
        <authorList>
            <person name="Sun Q."/>
            <person name="Zhou Y."/>
        </authorList>
    </citation>
    <scope>NUCLEOTIDE SEQUENCE</scope>
    <source>
        <strain evidence="2">CGMCC 1.15371</strain>
    </source>
</reference>
<evidence type="ECO:0000313" key="2">
    <source>
        <dbReference type="EMBL" id="GGE44453.1"/>
    </source>
</evidence>
<evidence type="ECO:0000256" key="1">
    <source>
        <dbReference type="SAM" id="Phobius"/>
    </source>
</evidence>
<keyword evidence="3" id="KW-1185">Reference proteome</keyword>
<dbReference type="EMBL" id="BMIR01000010">
    <property type="protein sequence ID" value="GGE44453.1"/>
    <property type="molecule type" value="Genomic_DNA"/>
</dbReference>
<dbReference type="Pfam" id="PF11667">
    <property type="entry name" value="DUF3267"/>
    <property type="match status" value="1"/>
</dbReference>
<comment type="caution">
    <text evidence="2">The sequence shown here is derived from an EMBL/GenBank/DDBJ whole genome shotgun (WGS) entry which is preliminary data.</text>
</comment>
<keyword evidence="1" id="KW-0472">Membrane</keyword>
<organism evidence="2 3">
    <name type="scientific">Pullulanibacillus camelliae</name>
    <dbReference type="NCBI Taxonomy" id="1707096"/>
    <lineage>
        <taxon>Bacteria</taxon>
        <taxon>Bacillati</taxon>
        <taxon>Bacillota</taxon>
        <taxon>Bacilli</taxon>
        <taxon>Bacillales</taxon>
        <taxon>Sporolactobacillaceae</taxon>
        <taxon>Pullulanibacillus</taxon>
    </lineage>
</organism>
<gene>
    <name evidence="2" type="primary">yhaJ</name>
    <name evidence="2" type="ORF">GCM10011391_24070</name>
</gene>
<proteinExistence type="predicted"/>
<feature type="transmembrane region" description="Helical" evidence="1">
    <location>
        <begin position="106"/>
        <end position="129"/>
    </location>
</feature>
<feature type="transmembrane region" description="Helical" evidence="1">
    <location>
        <begin position="135"/>
        <end position="154"/>
    </location>
</feature>
<dbReference type="Proteomes" id="UP000628775">
    <property type="component" value="Unassembled WGS sequence"/>
</dbReference>
<keyword evidence="1" id="KW-1133">Transmembrane helix</keyword>
<feature type="transmembrane region" description="Helical" evidence="1">
    <location>
        <begin position="52"/>
        <end position="75"/>
    </location>
</feature>
<dbReference type="InterPro" id="IPR021683">
    <property type="entry name" value="DUF3267"/>
</dbReference>
<evidence type="ECO:0000313" key="3">
    <source>
        <dbReference type="Proteomes" id="UP000628775"/>
    </source>
</evidence>
<sequence length="186" mass="20744">MNCWKCFNVSKDIGTIKLAIFSLLGMVSFFIVFNLCFHYHQTSTEKPWTDGLILIICLLLIVPVHKLLHGVPIWITGQKAELAIKKINHLPMLYCNIKGLIPKSTAILSLGCPVVTLTVAMIVLTVLFPNQASEWALVGAVHFGLSVFDIFYLVHLITAPAHTYIEDDPYGCKILVKDTLNNEALH</sequence>
<keyword evidence="1" id="KW-0812">Transmembrane</keyword>
<accession>A0A8J3DWU9</accession>
<dbReference type="AlphaFoldDB" id="A0A8J3DWU9"/>
<name>A0A8J3DWU9_9BACL</name>
<protein>
    <submittedName>
        <fullName evidence="2">Putative membrane protein YhaJ</fullName>
    </submittedName>
</protein>